<evidence type="ECO:0000313" key="1">
    <source>
        <dbReference type="EMBL" id="AYQ55576.1"/>
    </source>
</evidence>
<sequence>MRDIPERTRISKAELFVTDMMFDMIADLSDDAYYRETDAEGLIAGLFYRDVLGVYGVASGLIPAMSGIHEAIGWFRTSPDGTSMSQRDMARHVGLFGRDKAFAIMVDNVASSFAIYAVEDGIPRKVQAAVLEG</sequence>
<name>A0A3G3IIA6_9ARCH</name>
<gene>
    <name evidence="1" type="ORF">BKD89_07200</name>
</gene>
<dbReference type="Proteomes" id="UP000273278">
    <property type="component" value="Chromosome"/>
</dbReference>
<accession>A0A3G3IIA6</accession>
<protein>
    <submittedName>
        <fullName evidence="1">Uncharacterized protein</fullName>
    </submittedName>
</protein>
<dbReference type="OMA" id="EMHILAE"/>
<dbReference type="AlphaFoldDB" id="A0A3G3IIA6"/>
<organism evidence="1 2">
    <name type="scientific">Methanomethylophilus alvi</name>
    <dbReference type="NCBI Taxonomy" id="1291540"/>
    <lineage>
        <taxon>Archaea</taxon>
        <taxon>Methanobacteriati</taxon>
        <taxon>Thermoplasmatota</taxon>
        <taxon>Thermoplasmata</taxon>
        <taxon>Methanomassiliicoccales</taxon>
        <taxon>Methanomethylophilaceae</taxon>
        <taxon>Methanomethylophilus</taxon>
    </lineage>
</organism>
<evidence type="ECO:0000313" key="2">
    <source>
        <dbReference type="Proteomes" id="UP000273278"/>
    </source>
</evidence>
<proteinExistence type="predicted"/>
<reference evidence="1 2" key="1">
    <citation type="submission" date="2016-10" db="EMBL/GenBank/DDBJ databases">
        <title>Complete genome of the TMA-utilizing, human hosted archaeon Methanomethylophilus alvus Gen. nov, sp. nov., strain Mx-05, derived from a pure culture.</title>
        <authorList>
            <person name="Brugere J.-F."/>
            <person name="Ben Hania W."/>
            <person name="Chaudhary P.P."/>
            <person name="Gaci N."/>
            <person name="Borrel G."/>
            <person name="Cao Van Tuat L."/>
            <person name="Fardeau M.-L."/>
            <person name="Harris H.M.B."/>
            <person name="O'Toole P.W."/>
            <person name="Ollivier B."/>
        </authorList>
    </citation>
    <scope>NUCLEOTIDE SEQUENCE [LARGE SCALE GENOMIC DNA]</scope>
    <source>
        <strain evidence="1 2">Mx-05</strain>
    </source>
</reference>
<dbReference type="EMBL" id="CP017686">
    <property type="protein sequence ID" value="AYQ55576.1"/>
    <property type="molecule type" value="Genomic_DNA"/>
</dbReference>
<dbReference type="RefSeq" id="WP_015505351.1">
    <property type="nucleotide sequence ID" value="NZ_CP017686.1"/>
</dbReference>
<dbReference type="GeneID" id="41322238"/>